<dbReference type="AlphaFoldDB" id="A0A3P3WCQ2"/>
<gene>
    <name evidence="1" type="ORF">EG849_04920</name>
</gene>
<comment type="caution">
    <text evidence="1">The sequence shown here is derived from an EMBL/GenBank/DDBJ whole genome shotgun (WGS) entry which is preliminary data.</text>
</comment>
<dbReference type="RefSeq" id="WP_125011975.1">
    <property type="nucleotide sequence ID" value="NZ_RQVR01000004.1"/>
</dbReference>
<accession>A0A3P3WCQ2</accession>
<evidence type="ECO:0000313" key="2">
    <source>
        <dbReference type="Proteomes" id="UP000271937"/>
    </source>
</evidence>
<dbReference type="Proteomes" id="UP000271937">
    <property type="component" value="Unassembled WGS sequence"/>
</dbReference>
<dbReference type="EMBL" id="RQVR01000004">
    <property type="protein sequence ID" value="RRJ92932.1"/>
    <property type="molecule type" value="Genomic_DNA"/>
</dbReference>
<evidence type="ECO:0000313" key="1">
    <source>
        <dbReference type="EMBL" id="RRJ92932.1"/>
    </source>
</evidence>
<organism evidence="1 2">
    <name type="scientific">Flavobacterium macacae</name>
    <dbReference type="NCBI Taxonomy" id="2488993"/>
    <lineage>
        <taxon>Bacteria</taxon>
        <taxon>Pseudomonadati</taxon>
        <taxon>Bacteroidota</taxon>
        <taxon>Flavobacteriia</taxon>
        <taxon>Flavobacteriales</taxon>
        <taxon>Flavobacteriaceae</taxon>
        <taxon>Flavobacterium</taxon>
    </lineage>
</organism>
<proteinExistence type="predicted"/>
<protein>
    <submittedName>
        <fullName evidence="1">Uncharacterized protein</fullName>
    </submittedName>
</protein>
<keyword evidence="2" id="KW-1185">Reference proteome</keyword>
<sequence>MSTSAYLSTYGVNCQSSDCTVTFLIPDNCTFTLSQDSESTHLIIVELGPDEKDPSTIFESVNTTFNYEVNGELSIAFVLPDVTIAIPDENPHLPIKKPRIIISSLKQ</sequence>
<name>A0A3P3WCQ2_9FLAO</name>
<reference evidence="1 2" key="1">
    <citation type="submission" date="2018-11" db="EMBL/GenBank/DDBJ databases">
        <title>Flavobacterium sp. nov., YIM 102600 draft genome.</title>
        <authorList>
            <person name="Li G."/>
            <person name="Jiang Y."/>
        </authorList>
    </citation>
    <scope>NUCLEOTIDE SEQUENCE [LARGE SCALE GENOMIC DNA]</scope>
    <source>
        <strain evidence="1 2">YIM 102600</strain>
    </source>
</reference>